<comment type="caution">
    <text evidence="2">The sequence shown here is derived from an EMBL/GenBank/DDBJ whole genome shotgun (WGS) entry which is preliminary data.</text>
</comment>
<evidence type="ECO:0008006" key="4">
    <source>
        <dbReference type="Google" id="ProtNLM"/>
    </source>
</evidence>
<evidence type="ECO:0000256" key="1">
    <source>
        <dbReference type="SAM" id="Phobius"/>
    </source>
</evidence>
<protein>
    <recommendedName>
        <fullName evidence="4">Prepilin-type N-terminal cleavage/methylation domain-containing protein</fullName>
    </recommendedName>
</protein>
<keyword evidence="1" id="KW-0472">Membrane</keyword>
<accession>A0A2N1PM80</accession>
<reference evidence="2 3" key="1">
    <citation type="journal article" date="2017" name="ISME J.">
        <title>Potential for microbial H2 and metal transformations associated with novel bacteria and archaea in deep terrestrial subsurface sediments.</title>
        <authorList>
            <person name="Hernsdorf A.W."/>
            <person name="Amano Y."/>
            <person name="Miyakawa K."/>
            <person name="Ise K."/>
            <person name="Suzuki Y."/>
            <person name="Anantharaman K."/>
            <person name="Probst A."/>
            <person name="Burstein D."/>
            <person name="Thomas B.C."/>
            <person name="Banfield J.F."/>
        </authorList>
    </citation>
    <scope>NUCLEOTIDE SEQUENCE [LARGE SCALE GENOMIC DNA]</scope>
    <source>
        <strain evidence="2">HGW-Wallbacteria-1</strain>
    </source>
</reference>
<evidence type="ECO:0000313" key="3">
    <source>
        <dbReference type="Proteomes" id="UP000233256"/>
    </source>
</evidence>
<name>A0A2N1PM80_9BACT</name>
<gene>
    <name evidence="2" type="ORF">CVV64_14305</name>
</gene>
<organism evidence="2 3">
    <name type="scientific">Candidatus Wallbacteria bacterium HGW-Wallbacteria-1</name>
    <dbReference type="NCBI Taxonomy" id="2013854"/>
    <lineage>
        <taxon>Bacteria</taxon>
        <taxon>Candidatus Walliibacteriota</taxon>
    </lineage>
</organism>
<dbReference type="Proteomes" id="UP000233256">
    <property type="component" value="Unassembled WGS sequence"/>
</dbReference>
<proteinExistence type="predicted"/>
<feature type="transmembrane region" description="Helical" evidence="1">
    <location>
        <begin position="21"/>
        <end position="44"/>
    </location>
</feature>
<evidence type="ECO:0000313" key="2">
    <source>
        <dbReference type="EMBL" id="PKK89448.1"/>
    </source>
</evidence>
<dbReference type="EMBL" id="PGXC01000017">
    <property type="protein sequence ID" value="PKK89448.1"/>
    <property type="molecule type" value="Genomic_DNA"/>
</dbReference>
<sequence>MIRTDNPVRIIRFGRNSLRAFTFAELMIGLAAASLLLTAVWTGLSGGLKSFTKGTGRLENMRTSRSILHRIRTEIAAATAHLVPFQPSGIAGSTMRGIEFRRIALDPVTRLPRIDPGNTEIEETVTIMRASAASGGGYDLLMQVDGGQSVRIGSRITDIGFSVYHVGLLGGSLKKFSALRVELTLPAEEGGGILGPTQVLRTTVVPRFQASWARQPNWVRNITGNTLVINHN</sequence>
<keyword evidence="1" id="KW-0812">Transmembrane</keyword>
<keyword evidence="1" id="KW-1133">Transmembrane helix</keyword>
<dbReference type="AlphaFoldDB" id="A0A2N1PM80"/>